<dbReference type="InterPro" id="IPR008183">
    <property type="entry name" value="Aldose_1/G6P_1-epimerase"/>
</dbReference>
<accession>A0ABW8LNC8</accession>
<dbReference type="EMBL" id="JBJDQH010000007">
    <property type="protein sequence ID" value="MFK4267424.1"/>
    <property type="molecule type" value="Genomic_DNA"/>
</dbReference>
<comment type="caution">
    <text evidence="1">The sequence shown here is derived from an EMBL/GenBank/DDBJ whole genome shotgun (WGS) entry which is preliminary data.</text>
</comment>
<dbReference type="Pfam" id="PF01263">
    <property type="entry name" value="Aldose_epim"/>
    <property type="match status" value="1"/>
</dbReference>
<gene>
    <name evidence="1" type="ORF">ACI2L5_21165</name>
</gene>
<evidence type="ECO:0000313" key="1">
    <source>
        <dbReference type="EMBL" id="MFK4267424.1"/>
    </source>
</evidence>
<name>A0ABW8LNC8_9ACTN</name>
<dbReference type="InterPro" id="IPR037481">
    <property type="entry name" value="LacX"/>
</dbReference>
<organism evidence="1 2">
    <name type="scientific">Streptomyces milbemycinicus</name>
    <dbReference type="NCBI Taxonomy" id="476552"/>
    <lineage>
        <taxon>Bacteria</taxon>
        <taxon>Bacillati</taxon>
        <taxon>Actinomycetota</taxon>
        <taxon>Actinomycetes</taxon>
        <taxon>Kitasatosporales</taxon>
        <taxon>Streptomycetaceae</taxon>
        <taxon>Streptomyces</taxon>
    </lineage>
</organism>
<evidence type="ECO:0000313" key="2">
    <source>
        <dbReference type="Proteomes" id="UP001620295"/>
    </source>
</evidence>
<dbReference type="InterPro" id="IPR011013">
    <property type="entry name" value="Gal_mutarotase_sf_dom"/>
</dbReference>
<reference evidence="1 2" key="1">
    <citation type="submission" date="2024-11" db="EMBL/GenBank/DDBJ databases">
        <title>The Natural Products Discovery Center: Release of the First 8490 Sequenced Strains for Exploring Actinobacteria Biosynthetic Diversity.</title>
        <authorList>
            <person name="Kalkreuter E."/>
            <person name="Kautsar S.A."/>
            <person name="Yang D."/>
            <person name="Bader C.D."/>
            <person name="Teijaro C.N."/>
            <person name="Fluegel L."/>
            <person name="Davis C.M."/>
            <person name="Simpson J.R."/>
            <person name="Lauterbach L."/>
            <person name="Steele A.D."/>
            <person name="Gui C."/>
            <person name="Meng S."/>
            <person name="Li G."/>
            <person name="Viehrig K."/>
            <person name="Ye F."/>
            <person name="Su P."/>
            <person name="Kiefer A.F."/>
            <person name="Nichols A."/>
            <person name="Cepeda A.J."/>
            <person name="Yan W."/>
            <person name="Fan B."/>
            <person name="Jiang Y."/>
            <person name="Adhikari A."/>
            <person name="Zheng C.-J."/>
            <person name="Schuster L."/>
            <person name="Cowan T.M."/>
            <person name="Smanski M.J."/>
            <person name="Chevrette M.G."/>
            <person name="De Carvalho L.P.S."/>
            <person name="Shen B."/>
        </authorList>
    </citation>
    <scope>NUCLEOTIDE SEQUENCE [LARGE SCALE GENOMIC DNA]</scope>
    <source>
        <strain evidence="1 2">NPDC020863</strain>
    </source>
</reference>
<dbReference type="Proteomes" id="UP001620295">
    <property type="component" value="Unassembled WGS sequence"/>
</dbReference>
<sequence length="295" mass="32631">MSRIRIGAGRVTAEIDEQGAELCSLRYGTEGQPGATELLWQAERAWPWHAPLLFPVIGRMNGDRLRHDGTYYAMPKHGFARDRRFTVERHDATTAVLTLRDDAATRRLFPFPFRLTVGYVVEGSRLTVSYSVHNPGPGTLPASLGVHPGFRWPLPGATDKRGHTVLFERPEPAPVRRVEDVLLLPERHPTPVRGRTLRLDGALFTDGAVILEALNSSRLIYSAPGSPRVTLSWHGFRQLALWSPPEADLLCLEPWYGLPSPIGSDGEYAASPGQFHLAAGWSRTFGFGVEVSPAR</sequence>
<proteinExistence type="predicted"/>
<dbReference type="InterPro" id="IPR014718">
    <property type="entry name" value="GH-type_carb-bd"/>
</dbReference>
<dbReference type="RefSeq" id="WP_404746837.1">
    <property type="nucleotide sequence ID" value="NZ_JBJDQH010000007.1"/>
</dbReference>
<dbReference type="CDD" id="cd09024">
    <property type="entry name" value="Aldose_epim_lacX"/>
    <property type="match status" value="1"/>
</dbReference>
<keyword evidence="2" id="KW-1185">Reference proteome</keyword>
<dbReference type="SUPFAM" id="SSF74650">
    <property type="entry name" value="Galactose mutarotase-like"/>
    <property type="match status" value="1"/>
</dbReference>
<dbReference type="Gene3D" id="2.70.98.10">
    <property type="match status" value="1"/>
</dbReference>
<protein>
    <submittedName>
        <fullName evidence="1">Aldose 1-epimerase family protein</fullName>
    </submittedName>
</protein>